<proteinExistence type="predicted"/>
<dbReference type="GO" id="GO:0016755">
    <property type="term" value="F:aminoacyltransferase activity"/>
    <property type="evidence" value="ECO:0007669"/>
    <property type="project" value="InterPro"/>
</dbReference>
<dbReference type="InterPro" id="IPR038622">
    <property type="entry name" value="CDPS_sf"/>
</dbReference>
<evidence type="ECO:0000313" key="2">
    <source>
        <dbReference type="Proteomes" id="UP000254554"/>
    </source>
</evidence>
<evidence type="ECO:0000313" key="1">
    <source>
        <dbReference type="EMBL" id="STO22301.1"/>
    </source>
</evidence>
<dbReference type="Proteomes" id="UP000254554">
    <property type="component" value="Unassembled WGS sequence"/>
</dbReference>
<dbReference type="EMBL" id="UGGT01000001">
    <property type="protein sequence ID" value="STO22301.1"/>
    <property type="molecule type" value="Genomic_DNA"/>
</dbReference>
<accession>A0A377GCR9</accession>
<protein>
    <submittedName>
        <fullName evidence="1">Uncharacterized protein</fullName>
    </submittedName>
</protein>
<dbReference type="RefSeq" id="WP_010654411.1">
    <property type="nucleotide sequence ID" value="NZ_JAPHOO010000001.1"/>
</dbReference>
<gene>
    <name evidence="1" type="ORF">NCTC11370_02388</name>
</gene>
<keyword evidence="2" id="KW-1185">Reference proteome</keyword>
<dbReference type="GeneID" id="93293156"/>
<dbReference type="AlphaFoldDB" id="A0A377GCR9"/>
<organism evidence="1 2">
    <name type="scientific">Fluoribacter dumoffii</name>
    <dbReference type="NCBI Taxonomy" id="463"/>
    <lineage>
        <taxon>Bacteria</taxon>
        <taxon>Pseudomonadati</taxon>
        <taxon>Pseudomonadota</taxon>
        <taxon>Gammaproteobacteria</taxon>
        <taxon>Legionellales</taxon>
        <taxon>Legionellaceae</taxon>
        <taxon>Fluoribacter</taxon>
    </lineage>
</organism>
<sequence length="257" mass="30168">MSMIDNRIVKASFRENPVEERKLFPQSSCLMPISVGQAIHEDEKFAAVIKLINASFKQCTILVDDSVQRHTIGIMNHATTEELYQLAVKEGDEWLKRNQRFYKQLTIPFEIMRWDDWYNSPNYINSHLRVQKEYDTNKAFQNAIHANIDDFLTRYLSRFSPADVDHERAFRLCLDYLIEECSVMCLWTEQKYDFEVYPSGRNKAMAATYEFLIKPHHPNYLRPVALRFKKYPAKITGDNLNLIQEQVHENGSMVGGF</sequence>
<dbReference type="BRENDA" id="2.3.2.20">
    <property type="organism ID" value="14829"/>
</dbReference>
<dbReference type="OrthoDB" id="4097697at2"/>
<name>A0A377GCR9_9GAMM</name>
<reference evidence="1 2" key="1">
    <citation type="submission" date="2018-06" db="EMBL/GenBank/DDBJ databases">
        <authorList>
            <consortium name="Pathogen Informatics"/>
            <person name="Doyle S."/>
        </authorList>
    </citation>
    <scope>NUCLEOTIDE SEQUENCE [LARGE SCALE GENOMIC DNA]</scope>
    <source>
        <strain evidence="1 2">NCTC11370</strain>
    </source>
</reference>
<dbReference type="Gene3D" id="3.40.50.11710">
    <property type="entry name" value="Cyclodipeptide synthase"/>
    <property type="match status" value="1"/>
</dbReference>